<name>A0A1H6WCN8_9FIRM</name>
<feature type="transmembrane region" description="Helical" evidence="1">
    <location>
        <begin position="106"/>
        <end position="129"/>
    </location>
</feature>
<sequence>MEKELNKISIDKSESAYNCTETLNEFGMKPLNAKNYFVYGLGNFASQLSWTMVSTYLSIFYTDVFGLGTGAVAILMLIAKVWDGINDPMMGTLMERTHTKWGRFRPYIVVGAIFLVIFTILTFTVPGFSSTGKLIYAYITYIGLGMSYTMTNVPYLALPIVMTRDPKEINKLNAAQMMGMTIGQIILNLTVLKLVLWFGKGNQAAGYQSTAILFALIALPIFWLVAYMSKERITVKKEDQGKVIDGLKLIFKNKNLLCIMLYIMFNMFGMLGRISVAVYFYIYCVKNAQFVTIFMMMQMIVGTIIMPITPKIIEKIGNRKTAILSMIIQGTAMIVLFVGPYENIVFDFVVLIFYGLGYIAGPCGNCMMVDAIDDFDDKYGVRNDGMAFSLQGTATKIATAIANSAFLVYCN</sequence>
<dbReference type="NCBIfam" id="TIGR00792">
    <property type="entry name" value="gph"/>
    <property type="match status" value="1"/>
</dbReference>
<evidence type="ECO:0000313" key="2">
    <source>
        <dbReference type="EMBL" id="SEJ14791.1"/>
    </source>
</evidence>
<gene>
    <name evidence="2" type="ORF">SAMN04487834_10641</name>
</gene>
<reference evidence="3" key="1">
    <citation type="submission" date="2016-10" db="EMBL/GenBank/DDBJ databases">
        <authorList>
            <person name="Varghese N."/>
        </authorList>
    </citation>
    <scope>NUCLEOTIDE SEQUENCE [LARGE SCALE GENOMIC DNA]</scope>
    <source>
        <strain evidence="3">DSM 20406</strain>
    </source>
</reference>
<feature type="transmembrane region" description="Helical" evidence="1">
    <location>
        <begin position="256"/>
        <end position="282"/>
    </location>
</feature>
<feature type="transmembrane region" description="Helical" evidence="1">
    <location>
        <begin position="36"/>
        <end position="59"/>
    </location>
</feature>
<keyword evidence="1" id="KW-1133">Transmembrane helix</keyword>
<dbReference type="Proteomes" id="UP000183028">
    <property type="component" value="Unassembled WGS sequence"/>
</dbReference>
<keyword evidence="3" id="KW-1185">Reference proteome</keyword>
<feature type="transmembrane region" description="Helical" evidence="1">
    <location>
        <begin position="344"/>
        <end position="361"/>
    </location>
</feature>
<dbReference type="InterPro" id="IPR036259">
    <property type="entry name" value="MFS_trans_sf"/>
</dbReference>
<dbReference type="Pfam" id="PF13347">
    <property type="entry name" value="MFS_2"/>
    <property type="match status" value="1"/>
</dbReference>
<feature type="transmembrane region" description="Helical" evidence="1">
    <location>
        <begin position="288"/>
        <end position="309"/>
    </location>
</feature>
<feature type="transmembrane region" description="Helical" evidence="1">
    <location>
        <begin position="321"/>
        <end position="338"/>
    </location>
</feature>
<dbReference type="GO" id="GO:0005886">
    <property type="term" value="C:plasma membrane"/>
    <property type="evidence" value="ECO:0007669"/>
    <property type="project" value="TreeGrafter"/>
</dbReference>
<dbReference type="InterPro" id="IPR039672">
    <property type="entry name" value="MFS_2"/>
</dbReference>
<organism evidence="2 3">
    <name type="scientific">Sharpea azabuensis</name>
    <dbReference type="NCBI Taxonomy" id="322505"/>
    <lineage>
        <taxon>Bacteria</taxon>
        <taxon>Bacillati</taxon>
        <taxon>Bacillota</taxon>
        <taxon>Erysipelotrichia</taxon>
        <taxon>Erysipelotrichales</taxon>
        <taxon>Coprobacillaceae</taxon>
        <taxon>Sharpea</taxon>
    </lineage>
</organism>
<dbReference type="Gene3D" id="1.20.1250.20">
    <property type="entry name" value="MFS general substrate transporter like domains"/>
    <property type="match status" value="2"/>
</dbReference>
<dbReference type="SUPFAM" id="SSF103473">
    <property type="entry name" value="MFS general substrate transporter"/>
    <property type="match status" value="1"/>
</dbReference>
<feature type="transmembrane region" description="Helical" evidence="1">
    <location>
        <begin position="65"/>
        <end position="85"/>
    </location>
</feature>
<dbReference type="EMBL" id="FNYK01000064">
    <property type="protein sequence ID" value="SEJ14791.1"/>
    <property type="molecule type" value="Genomic_DNA"/>
</dbReference>
<dbReference type="InterPro" id="IPR001927">
    <property type="entry name" value="Na/Gal_symport"/>
</dbReference>
<feature type="transmembrane region" description="Helical" evidence="1">
    <location>
        <begin position="179"/>
        <end position="199"/>
    </location>
</feature>
<dbReference type="GO" id="GO:0015293">
    <property type="term" value="F:symporter activity"/>
    <property type="evidence" value="ECO:0007669"/>
    <property type="project" value="InterPro"/>
</dbReference>
<proteinExistence type="predicted"/>
<keyword evidence="1" id="KW-0812">Transmembrane</keyword>
<accession>A0A1H6WCN8</accession>
<dbReference type="PANTHER" id="PTHR11328">
    <property type="entry name" value="MAJOR FACILITATOR SUPERFAMILY DOMAIN-CONTAINING PROTEIN"/>
    <property type="match status" value="1"/>
</dbReference>
<dbReference type="GO" id="GO:0008643">
    <property type="term" value="P:carbohydrate transport"/>
    <property type="evidence" value="ECO:0007669"/>
    <property type="project" value="InterPro"/>
</dbReference>
<dbReference type="CDD" id="cd17332">
    <property type="entry name" value="MFS_MelB_like"/>
    <property type="match status" value="1"/>
</dbReference>
<feature type="transmembrane region" description="Helical" evidence="1">
    <location>
        <begin position="135"/>
        <end position="158"/>
    </location>
</feature>
<dbReference type="PANTHER" id="PTHR11328:SF24">
    <property type="entry name" value="MAJOR FACILITATOR SUPERFAMILY (MFS) PROFILE DOMAIN-CONTAINING PROTEIN"/>
    <property type="match status" value="1"/>
</dbReference>
<feature type="transmembrane region" description="Helical" evidence="1">
    <location>
        <begin position="205"/>
        <end position="227"/>
    </location>
</feature>
<keyword evidence="1" id="KW-0472">Membrane</keyword>
<evidence type="ECO:0000313" key="3">
    <source>
        <dbReference type="Proteomes" id="UP000183028"/>
    </source>
</evidence>
<dbReference type="GO" id="GO:0006814">
    <property type="term" value="P:sodium ion transport"/>
    <property type="evidence" value="ECO:0007669"/>
    <property type="project" value="InterPro"/>
</dbReference>
<protein>
    <submittedName>
        <fullName evidence="2">Glycoside/pentoside/hexuronide:cation symporter, GPH family</fullName>
    </submittedName>
</protein>
<dbReference type="AlphaFoldDB" id="A0A1H6WCN8"/>
<evidence type="ECO:0000256" key="1">
    <source>
        <dbReference type="SAM" id="Phobius"/>
    </source>
</evidence>